<dbReference type="SMART" id="SM00028">
    <property type="entry name" value="TPR"/>
    <property type="match status" value="3"/>
</dbReference>
<evidence type="ECO:0000256" key="1">
    <source>
        <dbReference type="PROSITE-ProRule" id="PRU00339"/>
    </source>
</evidence>
<dbReference type="Gene3D" id="1.25.40.10">
    <property type="entry name" value="Tetratricopeptide repeat domain"/>
    <property type="match status" value="1"/>
</dbReference>
<evidence type="ECO:0000313" key="2">
    <source>
        <dbReference type="EMBL" id="TMQ61576.1"/>
    </source>
</evidence>
<dbReference type="SUPFAM" id="SSF48452">
    <property type="entry name" value="TPR-like"/>
    <property type="match status" value="1"/>
</dbReference>
<dbReference type="PROSITE" id="PS50005">
    <property type="entry name" value="TPR"/>
    <property type="match status" value="1"/>
</dbReference>
<comment type="caution">
    <text evidence="2">The sequence shown here is derived from an EMBL/GenBank/DDBJ whole genome shotgun (WGS) entry which is preliminary data.</text>
</comment>
<proteinExistence type="predicted"/>
<protein>
    <submittedName>
        <fullName evidence="2">Tetratricopeptide repeat protein</fullName>
    </submittedName>
</protein>
<evidence type="ECO:0000313" key="3">
    <source>
        <dbReference type="Proteomes" id="UP000316609"/>
    </source>
</evidence>
<reference evidence="2 3" key="1">
    <citation type="journal article" date="2019" name="Nat. Microbiol.">
        <title>Mediterranean grassland soil C-N compound turnover is dependent on rainfall and depth, and is mediated by genomically divergent microorganisms.</title>
        <authorList>
            <person name="Diamond S."/>
            <person name="Andeer P.F."/>
            <person name="Li Z."/>
            <person name="Crits-Christoph A."/>
            <person name="Burstein D."/>
            <person name="Anantharaman K."/>
            <person name="Lane K.R."/>
            <person name="Thomas B.C."/>
            <person name="Pan C."/>
            <person name="Northen T.R."/>
            <person name="Banfield J.F."/>
        </authorList>
    </citation>
    <scope>NUCLEOTIDE SEQUENCE [LARGE SCALE GENOMIC DNA]</scope>
    <source>
        <strain evidence="2">WS_8</strain>
    </source>
</reference>
<dbReference type="InterPro" id="IPR019734">
    <property type="entry name" value="TPR_rpt"/>
</dbReference>
<name>A0A538TDC0_UNCEI</name>
<keyword evidence="1" id="KW-0802">TPR repeat</keyword>
<feature type="non-terminal residue" evidence="2">
    <location>
        <position position="250"/>
    </location>
</feature>
<accession>A0A538TDC0</accession>
<dbReference type="AlphaFoldDB" id="A0A538TDC0"/>
<organism evidence="2 3">
    <name type="scientific">Eiseniibacteriota bacterium</name>
    <dbReference type="NCBI Taxonomy" id="2212470"/>
    <lineage>
        <taxon>Bacteria</taxon>
        <taxon>Candidatus Eiseniibacteriota</taxon>
    </lineage>
</organism>
<feature type="repeat" description="TPR" evidence="1">
    <location>
        <begin position="70"/>
        <end position="103"/>
    </location>
</feature>
<dbReference type="EMBL" id="VBOY01000170">
    <property type="protein sequence ID" value="TMQ61576.1"/>
    <property type="molecule type" value="Genomic_DNA"/>
</dbReference>
<dbReference type="Proteomes" id="UP000316609">
    <property type="component" value="Unassembled WGS sequence"/>
</dbReference>
<sequence>MYQGQYETARELNGRALALYRELGDRQGVARALVHLGVVASGLKDHAAARQHYEEALALFRALSDRRGIATTLNNLGVIARHQDDYAGALRLYQEALELGRAAEDQDQLTLVLVNLGLVATRLQQLAQARLWLAEGLDVILAMGAKRVGASALEVCAEAATSLGELDRAAALFGAAMALRTALSIPADEWWRRTQEPARARVELTLGIERAETMRRRGAARAFPDVVTETSRWLREDATQDRDESGVLSS</sequence>
<dbReference type="InterPro" id="IPR011990">
    <property type="entry name" value="TPR-like_helical_dom_sf"/>
</dbReference>
<dbReference type="PANTHER" id="PTHR10098">
    <property type="entry name" value="RAPSYN-RELATED"/>
    <property type="match status" value="1"/>
</dbReference>
<dbReference type="Pfam" id="PF13424">
    <property type="entry name" value="TPR_12"/>
    <property type="match status" value="2"/>
</dbReference>
<gene>
    <name evidence="2" type="ORF">E6K78_12645</name>
</gene>